<comment type="cofactor">
    <cofactor evidence="1 5">
        <name>heme</name>
        <dbReference type="ChEBI" id="CHEBI:30413"/>
    </cofactor>
</comment>
<evidence type="ECO:0000256" key="2">
    <source>
        <dbReference type="ARBA" id="ARBA00010617"/>
    </source>
</evidence>
<dbReference type="PANTHER" id="PTHR24305:SF232">
    <property type="entry name" value="P450, PUTATIVE (EUROFUNG)-RELATED"/>
    <property type="match status" value="1"/>
</dbReference>
<evidence type="ECO:0000256" key="1">
    <source>
        <dbReference type="ARBA" id="ARBA00001971"/>
    </source>
</evidence>
<name>A0A8K0L9P7_9PEZI</name>
<evidence type="ECO:0000313" key="8">
    <source>
        <dbReference type="Proteomes" id="UP000809789"/>
    </source>
</evidence>
<dbReference type="PRINTS" id="PR00385">
    <property type="entry name" value="P450"/>
</dbReference>
<proteinExistence type="inferred from homology"/>
<dbReference type="GO" id="GO:0004497">
    <property type="term" value="F:monooxygenase activity"/>
    <property type="evidence" value="ECO:0007669"/>
    <property type="project" value="UniProtKB-KW"/>
</dbReference>
<comment type="caution">
    <text evidence="7">The sequence shown here is derived from an EMBL/GenBank/DDBJ whole genome shotgun (WGS) entry which is preliminary data.</text>
</comment>
<dbReference type="InterPro" id="IPR001128">
    <property type="entry name" value="Cyt_P450"/>
</dbReference>
<dbReference type="GO" id="GO:0005506">
    <property type="term" value="F:iron ion binding"/>
    <property type="evidence" value="ECO:0007669"/>
    <property type="project" value="InterPro"/>
</dbReference>
<dbReference type="InterPro" id="IPR017972">
    <property type="entry name" value="Cyt_P450_CS"/>
</dbReference>
<keyword evidence="4 5" id="KW-0408">Iron</keyword>
<dbReference type="AlphaFoldDB" id="A0A8K0L9P7"/>
<dbReference type="InterPro" id="IPR050121">
    <property type="entry name" value="Cytochrome_P450_monoxygenase"/>
</dbReference>
<evidence type="ECO:0000256" key="3">
    <source>
        <dbReference type="ARBA" id="ARBA00022723"/>
    </source>
</evidence>
<dbReference type="GO" id="GO:0016705">
    <property type="term" value="F:oxidoreductase activity, acting on paired donors, with incorporation or reduction of molecular oxygen"/>
    <property type="evidence" value="ECO:0007669"/>
    <property type="project" value="InterPro"/>
</dbReference>
<dbReference type="OrthoDB" id="3934656at2759"/>
<evidence type="ECO:0000313" key="7">
    <source>
        <dbReference type="EMBL" id="KAG8630085.1"/>
    </source>
</evidence>
<dbReference type="Gene3D" id="1.10.630.10">
    <property type="entry name" value="Cytochrome P450"/>
    <property type="match status" value="1"/>
</dbReference>
<evidence type="ECO:0000256" key="4">
    <source>
        <dbReference type="ARBA" id="ARBA00023004"/>
    </source>
</evidence>
<comment type="similarity">
    <text evidence="2 6">Belongs to the cytochrome P450 family.</text>
</comment>
<dbReference type="InterPro" id="IPR036396">
    <property type="entry name" value="Cyt_P450_sf"/>
</dbReference>
<feature type="binding site" description="axial binding residue" evidence="5">
    <location>
        <position position="453"/>
    </location>
    <ligand>
        <name>heme</name>
        <dbReference type="ChEBI" id="CHEBI:30413"/>
    </ligand>
    <ligandPart>
        <name>Fe</name>
        <dbReference type="ChEBI" id="CHEBI:18248"/>
    </ligandPart>
</feature>
<protein>
    <recommendedName>
        <fullName evidence="9">Cytochrome P450</fullName>
    </recommendedName>
</protein>
<sequence length="502" mass="56716">MISMWSLGISVLVAFTLSSLINYVTSPLRGIPGPFLAGFTNVYRLIVVLRGNADKTHRQLHEKYGEYLRLGPNHVSISDLKMIGVIYDSKGQYRKSDFYAVADFVRGSEVVCTGFSTRDEKQHLEIVRPIAKLYTSTAVIEHEPRLDQAIDILVNAIERHASNDTSCPLDRLVYVFATNAMTLMTFSQMFDPTGQGQNIQSLVHKTFLATWYLAVVGQLPSLDRWLAKNPICYIGPPSTSTLAQLAAEILKERQPVGSRGALMSCPDYQPDFLDHFDRISTDFGVKVQWMMRNVAAGSDSTAISIISLVYLLCQSSDAMDILSNELEEQGVGQQIREGRQVKYNLLQDATKFPYLDAVLRENRRLHPPVALGMERVVPRGGFKHGDMFLPEGTIVSMNPAVVHYNPDLFGPDPNQFRPERWLPKAEEDHSTYTARIKCWDEAMLTFGRGKRRCPGNHLSDMEVRKCIVTLVARFSFDLEKGPSKHAYWFHYLKDLYVRVAVK</sequence>
<dbReference type="GO" id="GO:0020037">
    <property type="term" value="F:heme binding"/>
    <property type="evidence" value="ECO:0007669"/>
    <property type="project" value="InterPro"/>
</dbReference>
<evidence type="ECO:0000256" key="6">
    <source>
        <dbReference type="RuleBase" id="RU000461"/>
    </source>
</evidence>
<accession>A0A8K0L9P7</accession>
<keyword evidence="3 5" id="KW-0479">Metal-binding</keyword>
<organism evidence="7 8">
    <name type="scientific">Elsinoe batatas</name>
    <dbReference type="NCBI Taxonomy" id="2601811"/>
    <lineage>
        <taxon>Eukaryota</taxon>
        <taxon>Fungi</taxon>
        <taxon>Dikarya</taxon>
        <taxon>Ascomycota</taxon>
        <taxon>Pezizomycotina</taxon>
        <taxon>Dothideomycetes</taxon>
        <taxon>Dothideomycetidae</taxon>
        <taxon>Myriangiales</taxon>
        <taxon>Elsinoaceae</taxon>
        <taxon>Elsinoe</taxon>
    </lineage>
</organism>
<dbReference type="PANTHER" id="PTHR24305">
    <property type="entry name" value="CYTOCHROME P450"/>
    <property type="match status" value="1"/>
</dbReference>
<dbReference type="SUPFAM" id="SSF48264">
    <property type="entry name" value="Cytochrome P450"/>
    <property type="match status" value="1"/>
</dbReference>
<dbReference type="Proteomes" id="UP000809789">
    <property type="component" value="Unassembled WGS sequence"/>
</dbReference>
<keyword evidence="5 6" id="KW-0349">Heme</keyword>
<dbReference type="PROSITE" id="PS00086">
    <property type="entry name" value="CYTOCHROME_P450"/>
    <property type="match status" value="1"/>
</dbReference>
<dbReference type="EMBL" id="JAESVG020000002">
    <property type="protein sequence ID" value="KAG8630085.1"/>
    <property type="molecule type" value="Genomic_DNA"/>
</dbReference>
<evidence type="ECO:0000256" key="5">
    <source>
        <dbReference type="PIRSR" id="PIRSR602403-1"/>
    </source>
</evidence>
<evidence type="ECO:0008006" key="9">
    <source>
        <dbReference type="Google" id="ProtNLM"/>
    </source>
</evidence>
<keyword evidence="8" id="KW-1185">Reference proteome</keyword>
<reference evidence="7" key="1">
    <citation type="submission" date="2021-07" db="EMBL/GenBank/DDBJ databases">
        <title>Elsinoe batatas strain:CRI-CJ2 Genome sequencing and assembly.</title>
        <authorList>
            <person name="Huang L."/>
        </authorList>
    </citation>
    <scope>NUCLEOTIDE SEQUENCE</scope>
    <source>
        <strain evidence="7">CRI-CJ2</strain>
    </source>
</reference>
<keyword evidence="6" id="KW-0503">Monooxygenase</keyword>
<dbReference type="Pfam" id="PF00067">
    <property type="entry name" value="p450"/>
    <property type="match status" value="1"/>
</dbReference>
<gene>
    <name evidence="7" type="ORF">KVT40_001704</name>
</gene>
<keyword evidence="6" id="KW-0560">Oxidoreductase</keyword>
<dbReference type="InterPro" id="IPR002403">
    <property type="entry name" value="Cyt_P450_E_grp-IV"/>
</dbReference>
<dbReference type="PRINTS" id="PR00465">
    <property type="entry name" value="EP450IV"/>
</dbReference>